<proteinExistence type="predicted"/>
<organism evidence="1 2">
    <name type="scientific">Yinghuangia soli</name>
    <dbReference type="NCBI Taxonomy" id="2908204"/>
    <lineage>
        <taxon>Bacteria</taxon>
        <taxon>Bacillati</taxon>
        <taxon>Actinomycetota</taxon>
        <taxon>Actinomycetes</taxon>
        <taxon>Kitasatosporales</taxon>
        <taxon>Streptomycetaceae</taxon>
        <taxon>Yinghuangia</taxon>
    </lineage>
</organism>
<dbReference type="EMBL" id="JAKFHA010000052">
    <property type="protein sequence ID" value="MCF2533585.1"/>
    <property type="molecule type" value="Genomic_DNA"/>
</dbReference>
<name>A0AA41Q9V4_9ACTN</name>
<protein>
    <submittedName>
        <fullName evidence="1">Uncharacterized protein</fullName>
    </submittedName>
</protein>
<accession>A0AA41Q9V4</accession>
<comment type="caution">
    <text evidence="1">The sequence shown here is derived from an EMBL/GenBank/DDBJ whole genome shotgun (WGS) entry which is preliminary data.</text>
</comment>
<dbReference type="Proteomes" id="UP001165378">
    <property type="component" value="Unassembled WGS sequence"/>
</dbReference>
<gene>
    <name evidence="1" type="ORF">LZ495_41090</name>
</gene>
<dbReference type="AlphaFoldDB" id="A0AA41Q9V4"/>
<sequence>MAAPDPATRRITHAELVHRPGERALAARVFELLGCRVKDRGGHWFTAFVDPAVEDYTTNTLYASEVTPGQWAFEQTLAGRLTGDLAATADVWTAHVRANPQYSFHFGMRLPTREALEQAIVDIEAAAKSDPELAGRISISGVYRPEDPGAATDTMMQVFVHTDVLACGLLTFGQHIELQWHVPR</sequence>
<evidence type="ECO:0000313" key="2">
    <source>
        <dbReference type="Proteomes" id="UP001165378"/>
    </source>
</evidence>
<evidence type="ECO:0000313" key="1">
    <source>
        <dbReference type="EMBL" id="MCF2533585.1"/>
    </source>
</evidence>
<dbReference type="RefSeq" id="WP_235058354.1">
    <property type="nucleotide sequence ID" value="NZ_JAKFHA010000052.1"/>
</dbReference>
<reference evidence="1" key="1">
    <citation type="submission" date="2022-01" db="EMBL/GenBank/DDBJ databases">
        <title>Genome-Based Taxonomic Classification of the Phylum Actinobacteria.</title>
        <authorList>
            <person name="Gao Y."/>
        </authorList>
    </citation>
    <scope>NUCLEOTIDE SEQUENCE</scope>
    <source>
        <strain evidence="1">KLBMP 8922</strain>
    </source>
</reference>
<keyword evidence="2" id="KW-1185">Reference proteome</keyword>